<evidence type="ECO:0000313" key="4">
    <source>
        <dbReference type="EMBL" id="BAP39711.1"/>
    </source>
</evidence>
<organism evidence="4 5">
    <name type="scientific">Metamycoplasma canadense</name>
    <dbReference type="NCBI Taxonomy" id="29554"/>
    <lineage>
        <taxon>Bacteria</taxon>
        <taxon>Bacillati</taxon>
        <taxon>Mycoplasmatota</taxon>
        <taxon>Mycoplasmoidales</taxon>
        <taxon>Metamycoplasmataceae</taxon>
        <taxon>Metamycoplasma</taxon>
    </lineage>
</organism>
<reference evidence="5" key="1">
    <citation type="journal article" date="2014" name="Genome Announc.">
        <title>Complete Genome Sequence of Mycoplasma canadense Strain HAZ 360_1 from Bovine Mastitic Milk in Japan.</title>
        <authorList>
            <person name="Hata E."/>
        </authorList>
    </citation>
    <scope>NUCLEOTIDE SEQUENCE [LARGE SCALE GENOMIC DNA]</scope>
    <source>
        <strain evidence="5">HAZ360_1</strain>
    </source>
</reference>
<name>A0A077L7C9_9BACT</name>
<keyword evidence="1" id="KW-0175">Coiled coil</keyword>
<dbReference type="AlphaFoldDB" id="A0A077L7C9"/>
<keyword evidence="5" id="KW-1185">Reference proteome</keyword>
<evidence type="ECO:0000259" key="3">
    <source>
        <dbReference type="Pfam" id="PF01732"/>
    </source>
</evidence>
<dbReference type="HOGENOM" id="CLU_015669_0_0_14"/>
<evidence type="ECO:0000313" key="5">
    <source>
        <dbReference type="Proteomes" id="UP000031641"/>
    </source>
</evidence>
<dbReference type="EMBL" id="AP014631">
    <property type="protein sequence ID" value="BAP39711.1"/>
    <property type="molecule type" value="Genomic_DNA"/>
</dbReference>
<dbReference type="NCBIfam" id="NF045842">
    <property type="entry name" value="MIP_near_MIB"/>
    <property type="match status" value="1"/>
</dbReference>
<dbReference type="Proteomes" id="UP000031641">
    <property type="component" value="Chromosome"/>
</dbReference>
<dbReference type="RefSeq" id="WP_045434098.1">
    <property type="nucleotide sequence ID" value="NZ_AP014631.1"/>
</dbReference>
<dbReference type="Pfam" id="PF01732">
    <property type="entry name" value="Mycop_pep_DUF31"/>
    <property type="match status" value="1"/>
</dbReference>
<dbReference type="STRING" id="29554.MCAN360_0638"/>
<dbReference type="InterPro" id="IPR022381">
    <property type="entry name" value="Uncharacterised_MG067"/>
</dbReference>
<evidence type="ECO:0000256" key="2">
    <source>
        <dbReference type="SAM" id="MobiDB-lite"/>
    </source>
</evidence>
<dbReference type="OrthoDB" id="393864at2"/>
<feature type="domain" description="DUF31" evidence="3">
    <location>
        <begin position="388"/>
        <end position="853"/>
    </location>
</feature>
<feature type="region of interest" description="Disordered" evidence="2">
    <location>
        <begin position="238"/>
        <end position="263"/>
    </location>
</feature>
<accession>A0A077L7C9</accession>
<dbReference type="NCBIfam" id="NF045841">
    <property type="entry name" value="Ig_SerProt_MIP"/>
    <property type="match status" value="1"/>
</dbReference>
<feature type="coiled-coil region" evidence="1">
    <location>
        <begin position="433"/>
        <end position="517"/>
    </location>
</feature>
<sequence>MKEKLNFKNIKKNYALLSFLPFVLVPTIPLISCEKKEDKEEKTLKSNLDLLKKELENFKNSNETSINSKQYTDGDILAKEVEEFLKKENKNITELRKYTNKINNAITNIKNEDKRIKENIKNNENNLKPDESLKYSDEDFSKDISSLISDNLDDKLVLMFDNFLGATDKKNIFASELQENASSLKIKSKDEELNKKIIFKVESVILEDNANRTGEAKINVSFINKATLKRKNNIYSLSGLRTSPDNNDSNGKQPNNKLGPNATTSEINEYVSLNQMQRFEKDNKKYLEGLKSHLEFKAGVKKWSDLWPNVKATEKQIAEHDKKAKQLGQDSFENSAYKGFTTPSYNEDGTIDGVNLTSYELGKQPSWVDTIGKKDIYKTNGLARRIINEKYLDIAKQTFSLRLTNLNDYSDEIAKAEYAIKHWQDPNNEDEFKKLNAEKLEKIKKDREKVEEELNNKIINNKDPHLTEAFQKEKDDALEGYDKEIKRLENHNTTEEIEGLKKDIEEYRKKAAEKRESKSETGTAWILDYQLDTNGYPTKWYLGTNSHVAKAITNKLQAFTITKIDNDLKVGAKLRISEMDDNITSFNFQTPSAIRKVFDGTDYLKTSPKEFLSEKQKKEFDDLEEFVDFAVIEIDFSKIDKFTAVSNDKDVANKYPKVSDPNFSSEIAKEITNNYANNEDKHIKFIKNSYLKDFNKIEYPIKGELPKNIDHLYALGWPSSTHDYYLEDYIDNDQKNRVKFGYSHSLWTNNDSDYYKAKITQDESGPSSIPKAKLDRGNFLSYQIGYRSFAFKPGVTDTFIAAPKIGDDFYYVDGKRYVNMGLGYIPRRWAPIGGASGSSIRNQNNELVSIYYATNDNARVGLSVAFRSEGFNYEGLYGKYNLPQYDLIYGGGENQKNSYREALQKIYKEKNIKTNLFKNGLNEIPEEFKFSS</sequence>
<dbReference type="InterPro" id="IPR022382">
    <property type="entry name" value="Mycoplasma_peptidase_DUF31"/>
</dbReference>
<protein>
    <recommendedName>
        <fullName evidence="3">DUF31 domain-containing protein</fullName>
    </recommendedName>
</protein>
<proteinExistence type="predicted"/>
<dbReference type="KEGG" id="mcan:MCAN360_0638"/>
<feature type="coiled-coil region" evidence="1">
    <location>
        <begin position="95"/>
        <end position="126"/>
    </location>
</feature>
<gene>
    <name evidence="4" type="ORF">MCAN360_0638</name>
</gene>
<evidence type="ECO:0000256" key="1">
    <source>
        <dbReference type="SAM" id="Coils"/>
    </source>
</evidence>
<dbReference type="PRINTS" id="PR00840">
    <property type="entry name" value="Y06768FAMILY"/>
</dbReference>